<dbReference type="InterPro" id="IPR003663">
    <property type="entry name" value="Sugar/inositol_transpt"/>
</dbReference>
<evidence type="ECO:0000256" key="2">
    <source>
        <dbReference type="ARBA" id="ARBA00010992"/>
    </source>
</evidence>
<protein>
    <recommendedName>
        <fullName evidence="10">Major facilitator superfamily (MFS) profile domain-containing protein</fullName>
    </recommendedName>
</protein>
<name>A0A1D2VLU6_9ASCO</name>
<dbReference type="InParanoid" id="A0A1D2VLU6"/>
<dbReference type="NCBIfam" id="TIGR00879">
    <property type="entry name" value="SP"/>
    <property type="match status" value="1"/>
</dbReference>
<dbReference type="OrthoDB" id="5290825at2759"/>
<feature type="domain" description="Major facilitator superfamily (MFS) profile" evidence="10">
    <location>
        <begin position="77"/>
        <end position="517"/>
    </location>
</feature>
<dbReference type="RefSeq" id="XP_020048832.1">
    <property type="nucleotide sequence ID" value="XM_020194451.1"/>
</dbReference>
<evidence type="ECO:0000313" key="12">
    <source>
        <dbReference type="Proteomes" id="UP000095038"/>
    </source>
</evidence>
<feature type="transmembrane region" description="Helical" evidence="9">
    <location>
        <begin position="205"/>
        <end position="224"/>
    </location>
</feature>
<reference evidence="12" key="1">
    <citation type="submission" date="2016-05" db="EMBL/GenBank/DDBJ databases">
        <title>Comparative genomics of biotechnologically important yeasts.</title>
        <authorList>
            <consortium name="DOE Joint Genome Institute"/>
            <person name="Riley R."/>
            <person name="Haridas S."/>
            <person name="Wolfe K.H."/>
            <person name="Lopes M.R."/>
            <person name="Hittinger C.T."/>
            <person name="Goker M."/>
            <person name="Salamov A."/>
            <person name="Wisecaver J."/>
            <person name="Long T.M."/>
            <person name="Aerts A.L."/>
            <person name="Barry K."/>
            <person name="Choi C."/>
            <person name="Clum A."/>
            <person name="Coughlan A.Y."/>
            <person name="Deshpande S."/>
            <person name="Douglass A.P."/>
            <person name="Hanson S.J."/>
            <person name="Klenk H.-P."/>
            <person name="Labutti K."/>
            <person name="Lapidus A."/>
            <person name="Lindquist E."/>
            <person name="Lipzen A."/>
            <person name="Meier-Kolthoff J.P."/>
            <person name="Ohm R.A."/>
            <person name="Otillar R.P."/>
            <person name="Pangilinan J."/>
            <person name="Peng Y."/>
            <person name="Rokas A."/>
            <person name="Rosa C.A."/>
            <person name="Scheuner C."/>
            <person name="Sibirny A.A."/>
            <person name="Slot J.C."/>
            <person name="Stielow J.B."/>
            <person name="Sun H."/>
            <person name="Kurtzman C.P."/>
            <person name="Blackwell M."/>
            <person name="Grigoriev I.V."/>
            <person name="Jeffries T.W."/>
        </authorList>
    </citation>
    <scope>NUCLEOTIDE SEQUENCE [LARGE SCALE GENOMIC DNA]</scope>
    <source>
        <strain evidence="12">DSM 1968</strain>
    </source>
</reference>
<proteinExistence type="inferred from homology"/>
<evidence type="ECO:0000256" key="6">
    <source>
        <dbReference type="ARBA" id="ARBA00023136"/>
    </source>
</evidence>
<dbReference type="PROSITE" id="PS50850">
    <property type="entry name" value="MFS"/>
    <property type="match status" value="1"/>
</dbReference>
<keyword evidence="12" id="KW-1185">Reference proteome</keyword>
<evidence type="ECO:0000259" key="10">
    <source>
        <dbReference type="PROSITE" id="PS50850"/>
    </source>
</evidence>
<evidence type="ECO:0000256" key="7">
    <source>
        <dbReference type="ARBA" id="ARBA00049119"/>
    </source>
</evidence>
<keyword evidence="6 9" id="KW-0472">Membrane</keyword>
<dbReference type="PRINTS" id="PR00171">
    <property type="entry name" value="SUGRTRNSPORT"/>
</dbReference>
<keyword evidence="3 8" id="KW-0813">Transport</keyword>
<feature type="transmembrane region" description="Helical" evidence="9">
    <location>
        <begin position="70"/>
        <end position="90"/>
    </location>
</feature>
<dbReference type="AlphaFoldDB" id="A0A1D2VLU6"/>
<feature type="transmembrane region" description="Helical" evidence="9">
    <location>
        <begin position="358"/>
        <end position="380"/>
    </location>
</feature>
<dbReference type="FunCoup" id="A0A1D2VLU6">
    <property type="interactions" value="1206"/>
</dbReference>
<evidence type="ECO:0000256" key="8">
    <source>
        <dbReference type="RuleBase" id="RU003346"/>
    </source>
</evidence>
<comment type="catalytic activity">
    <reaction evidence="7">
        <text>myo-inositol(out) + H(+)(out) = myo-inositol(in) + H(+)(in)</text>
        <dbReference type="Rhea" id="RHEA:60364"/>
        <dbReference type="ChEBI" id="CHEBI:15378"/>
        <dbReference type="ChEBI" id="CHEBI:17268"/>
    </reaction>
</comment>
<evidence type="ECO:0000313" key="11">
    <source>
        <dbReference type="EMBL" id="ODV62525.1"/>
    </source>
</evidence>
<dbReference type="InterPro" id="IPR020846">
    <property type="entry name" value="MFS_dom"/>
</dbReference>
<dbReference type="Proteomes" id="UP000095038">
    <property type="component" value="Unassembled WGS sequence"/>
</dbReference>
<dbReference type="InterPro" id="IPR005828">
    <property type="entry name" value="MFS_sugar_transport-like"/>
</dbReference>
<dbReference type="InterPro" id="IPR036259">
    <property type="entry name" value="MFS_trans_sf"/>
</dbReference>
<organism evidence="11 12">
    <name type="scientific">Ascoidea rubescens DSM 1968</name>
    <dbReference type="NCBI Taxonomy" id="1344418"/>
    <lineage>
        <taxon>Eukaryota</taxon>
        <taxon>Fungi</taxon>
        <taxon>Dikarya</taxon>
        <taxon>Ascomycota</taxon>
        <taxon>Saccharomycotina</taxon>
        <taxon>Saccharomycetes</taxon>
        <taxon>Ascoideaceae</taxon>
        <taxon>Ascoidea</taxon>
    </lineage>
</organism>
<dbReference type="Gene3D" id="1.20.1250.20">
    <property type="entry name" value="MFS general substrate transporter like domains"/>
    <property type="match status" value="1"/>
</dbReference>
<keyword evidence="4 9" id="KW-0812">Transmembrane</keyword>
<feature type="transmembrane region" description="Helical" evidence="9">
    <location>
        <begin position="236"/>
        <end position="255"/>
    </location>
</feature>
<feature type="transmembrane region" description="Helical" evidence="9">
    <location>
        <begin position="148"/>
        <end position="170"/>
    </location>
</feature>
<dbReference type="PANTHER" id="PTHR48020">
    <property type="entry name" value="PROTON MYO-INOSITOL COTRANSPORTER"/>
    <property type="match status" value="1"/>
</dbReference>
<dbReference type="SUPFAM" id="SSF103473">
    <property type="entry name" value="MFS general substrate transporter"/>
    <property type="match status" value="1"/>
</dbReference>
<dbReference type="InterPro" id="IPR050814">
    <property type="entry name" value="Myo-inositol_Transporter"/>
</dbReference>
<sequence>MAAIARTPSRASFDYSPAPNRLPFNANHSIYAHTGPSIDPNAHDPRRQSTASLFSLSSSYNYDTIEDTPIGIFGILVIVCSTVGGLLFGYDTGVISGCLVLIDNDLGRELSSWDKELITSITSVGALLGSIAAGLTSDIKRFGRKLTIVLCCLVFILAAIEMSLATSVLLLVIGRFIAGVAIGLASVSVPIYISELSPSKIRGLLIALNSLSTTGGQFLAYLVSNHLKNINNNWRWLFLISGLPPLVFLLISKFMPESPRFLISTGQLKKAELSLKKLFPHAKESQYHDKIVLIQNDVSRNKNLSKKNWYDRTFKILSTRRALLVGISLMSFQQLCGFNAFMYYSATIFKKTGFNDPILISIFIAGSNFFFSFIPIFLIDIIGRRKLLLYTVWIMSISLFVASVVYLSLKSDEYNNLDIDNDHYKYVILLISIITFVGSYASGLGTVPWTSVEFLPVEARSIGSTLISSSNWICNTLISSTYLSLIKYTNPSFTCLLFSLICFLGWFGIYNYYPDATGLALENIRKIFENGIDIKLADELRREIKLNKYENFNSISNINSQNERLLSNS</sequence>
<dbReference type="GeneID" id="30968087"/>
<feature type="transmembrane region" description="Helical" evidence="9">
    <location>
        <begin position="387"/>
        <end position="406"/>
    </location>
</feature>
<feature type="transmembrane region" description="Helical" evidence="9">
    <location>
        <begin position="117"/>
        <end position="136"/>
    </location>
</feature>
<evidence type="ECO:0000256" key="9">
    <source>
        <dbReference type="SAM" id="Phobius"/>
    </source>
</evidence>
<dbReference type="Pfam" id="PF00083">
    <property type="entry name" value="Sugar_tr"/>
    <property type="match status" value="1"/>
</dbReference>
<comment type="similarity">
    <text evidence="2 8">Belongs to the major facilitator superfamily. Sugar transporter (TC 2.A.1.1) family.</text>
</comment>
<feature type="transmembrane region" description="Helical" evidence="9">
    <location>
        <begin position="322"/>
        <end position="346"/>
    </location>
</feature>
<feature type="transmembrane region" description="Helical" evidence="9">
    <location>
        <begin position="426"/>
        <end position="447"/>
    </location>
</feature>
<evidence type="ECO:0000256" key="3">
    <source>
        <dbReference type="ARBA" id="ARBA00022448"/>
    </source>
</evidence>
<comment type="subcellular location">
    <subcellularLocation>
        <location evidence="1">Membrane</location>
        <topology evidence="1">Multi-pass membrane protein</topology>
    </subcellularLocation>
</comment>
<keyword evidence="5 9" id="KW-1133">Transmembrane helix</keyword>
<dbReference type="GO" id="GO:1904679">
    <property type="term" value="P:myo-inositol import across plasma membrane"/>
    <property type="evidence" value="ECO:0007669"/>
    <property type="project" value="TreeGrafter"/>
</dbReference>
<dbReference type="EMBL" id="KV454477">
    <property type="protein sequence ID" value="ODV62525.1"/>
    <property type="molecule type" value="Genomic_DNA"/>
</dbReference>
<dbReference type="GO" id="GO:0005366">
    <property type="term" value="F:myo-inositol:proton symporter activity"/>
    <property type="evidence" value="ECO:0007669"/>
    <property type="project" value="TreeGrafter"/>
</dbReference>
<evidence type="ECO:0000256" key="1">
    <source>
        <dbReference type="ARBA" id="ARBA00004141"/>
    </source>
</evidence>
<evidence type="ECO:0000256" key="4">
    <source>
        <dbReference type="ARBA" id="ARBA00022692"/>
    </source>
</evidence>
<dbReference type="PROSITE" id="PS00217">
    <property type="entry name" value="SUGAR_TRANSPORT_2"/>
    <property type="match status" value="1"/>
</dbReference>
<feature type="transmembrane region" description="Helical" evidence="9">
    <location>
        <begin position="176"/>
        <end position="193"/>
    </location>
</feature>
<evidence type="ECO:0000256" key="5">
    <source>
        <dbReference type="ARBA" id="ARBA00022989"/>
    </source>
</evidence>
<feature type="transmembrane region" description="Helical" evidence="9">
    <location>
        <begin position="493"/>
        <end position="513"/>
    </location>
</feature>
<dbReference type="PANTHER" id="PTHR48020:SF12">
    <property type="entry name" value="PROTON MYO-INOSITOL COTRANSPORTER"/>
    <property type="match status" value="1"/>
</dbReference>
<dbReference type="InterPro" id="IPR005829">
    <property type="entry name" value="Sugar_transporter_CS"/>
</dbReference>
<dbReference type="GO" id="GO:0016020">
    <property type="term" value="C:membrane"/>
    <property type="evidence" value="ECO:0007669"/>
    <property type="project" value="UniProtKB-SubCell"/>
</dbReference>
<gene>
    <name evidence="11" type="ORF">ASCRUDRAFT_80018</name>
</gene>
<dbReference type="STRING" id="1344418.A0A1D2VLU6"/>
<accession>A0A1D2VLU6</accession>
<dbReference type="FunFam" id="1.20.1250.20:FF:000073">
    <property type="entry name" value="MFS myo-inositol transporter, putative"/>
    <property type="match status" value="1"/>
</dbReference>